<organism evidence="3 5">
    <name type="scientific">Candidatus Sysuiplasma superficiale</name>
    <dbReference type="NCBI Taxonomy" id="2823368"/>
    <lineage>
        <taxon>Archaea</taxon>
        <taxon>Methanobacteriati</taxon>
        <taxon>Thermoplasmatota</taxon>
        <taxon>Thermoplasmata</taxon>
        <taxon>Candidatus Sysuiplasmatales</taxon>
        <taxon>Candidatus Sysuiplasmataceae</taxon>
        <taxon>Candidatus Sysuiplasma</taxon>
    </lineage>
</organism>
<dbReference type="AlphaFoldDB" id="A0A8J7YJR9"/>
<sequence length="80" mass="8745">MGGLPIIYVKAGGTSSKCPVCGDKLFAEEGRMMYCVKCRRRVDRDVNASINIFKRGMRFVPVGPAGEAMNGNSGTLQFQR</sequence>
<dbReference type="Proteomes" id="UP000750197">
    <property type="component" value="Unassembled WGS sequence"/>
</dbReference>
<gene>
    <name evidence="3" type="ORF">J9259_04570</name>
    <name evidence="4" type="ORF">KIY12_06985</name>
</gene>
<evidence type="ECO:0000259" key="2">
    <source>
        <dbReference type="Pfam" id="PF07282"/>
    </source>
</evidence>
<protein>
    <submittedName>
        <fullName evidence="3">Transposase</fullName>
    </submittedName>
</protein>
<dbReference type="EMBL" id="JAGVSJ010000008">
    <property type="protein sequence ID" value="MBX8631779.1"/>
    <property type="molecule type" value="Genomic_DNA"/>
</dbReference>
<dbReference type="GO" id="GO:0003677">
    <property type="term" value="F:DNA binding"/>
    <property type="evidence" value="ECO:0007669"/>
    <property type="project" value="UniProtKB-KW"/>
</dbReference>
<feature type="domain" description="Cas12f1-like TNB" evidence="2">
    <location>
        <begin position="3"/>
        <end position="52"/>
    </location>
</feature>
<accession>A0A8J7YJR9</accession>
<evidence type="ECO:0000313" key="5">
    <source>
        <dbReference type="Proteomes" id="UP000716004"/>
    </source>
</evidence>
<name>A0A8J7YJR9_9ARCH</name>
<reference evidence="3" key="1">
    <citation type="submission" date="2021-04" db="EMBL/GenBank/DDBJ databases">
        <title>Genomic insights into ecological role and evolution of a novel Thermoplasmata order Candidatus Sysuiplasmatales.</title>
        <authorList>
            <person name="Yuan Y."/>
        </authorList>
    </citation>
    <scope>NUCLEOTIDE SEQUENCE</scope>
    <source>
        <strain evidence="4">TUT19-bin139</strain>
        <strain evidence="3">YP2-bin.285</strain>
    </source>
</reference>
<comment type="caution">
    <text evidence="3">The sequence shown here is derived from an EMBL/GenBank/DDBJ whole genome shotgun (WGS) entry which is preliminary data.</text>
</comment>
<evidence type="ECO:0000313" key="3">
    <source>
        <dbReference type="EMBL" id="MBX8631779.1"/>
    </source>
</evidence>
<evidence type="ECO:0000256" key="1">
    <source>
        <dbReference type="ARBA" id="ARBA00023125"/>
    </source>
</evidence>
<dbReference type="Proteomes" id="UP000716004">
    <property type="component" value="Unassembled WGS sequence"/>
</dbReference>
<dbReference type="EMBL" id="JAHEAC010000063">
    <property type="protein sequence ID" value="MBX8644447.1"/>
    <property type="molecule type" value="Genomic_DNA"/>
</dbReference>
<dbReference type="InterPro" id="IPR010095">
    <property type="entry name" value="Cas12f1-like_TNB"/>
</dbReference>
<proteinExistence type="predicted"/>
<keyword evidence="1" id="KW-0238">DNA-binding</keyword>
<evidence type="ECO:0000313" key="4">
    <source>
        <dbReference type="EMBL" id="MBX8644447.1"/>
    </source>
</evidence>
<dbReference type="Pfam" id="PF07282">
    <property type="entry name" value="Cas12f1-like_TNB"/>
    <property type="match status" value="1"/>
</dbReference>